<protein>
    <submittedName>
        <fullName evidence="1">Putative phiE125 gp8 family phage protein</fullName>
    </submittedName>
</protein>
<proteinExistence type="predicted"/>
<dbReference type="EMBL" id="JACIDU010000015">
    <property type="protein sequence ID" value="MBB4104860.1"/>
    <property type="molecule type" value="Genomic_DNA"/>
</dbReference>
<dbReference type="InterPro" id="IPR021146">
    <property type="entry name" value="Phage_gp6-like_head-tail"/>
</dbReference>
<dbReference type="NCBIfam" id="TIGR02215">
    <property type="entry name" value="phage_chp_gp8"/>
    <property type="match status" value="1"/>
</dbReference>
<name>A0A7W6K479_9HYPH</name>
<gene>
    <name evidence="1" type="ORF">GGQ66_003442</name>
</gene>
<dbReference type="Pfam" id="PF05135">
    <property type="entry name" value="Phage_connect_1"/>
    <property type="match status" value="1"/>
</dbReference>
<sequence>MTYATITPPAAEPLTLSEVKAHLRLDGAEEDALLSSLIAAARAHLEAETGLSLIERTLRLYRDDWPGEGVLTLCHGPVKAVSAVTVYDEAGDPASVPITGCRLDGEARPARLWLPQKLAPGAALNGIEIDFVAGFGASGVDVPDALKRAMLMHVALMFAFRGAVAAENQPAGVPDGYDRLIAPFRLRRL</sequence>
<reference evidence="1 2" key="1">
    <citation type="submission" date="2020-08" db="EMBL/GenBank/DDBJ databases">
        <title>Genomic Encyclopedia of Type Strains, Phase IV (KMG-IV): sequencing the most valuable type-strain genomes for metagenomic binning, comparative biology and taxonomic classification.</title>
        <authorList>
            <person name="Goeker M."/>
        </authorList>
    </citation>
    <scope>NUCLEOTIDE SEQUENCE [LARGE SCALE GENOMIC DNA]</scope>
    <source>
        <strain evidence="1 2">DSM 26385</strain>
    </source>
</reference>
<evidence type="ECO:0000313" key="2">
    <source>
        <dbReference type="Proteomes" id="UP000584824"/>
    </source>
</evidence>
<comment type="caution">
    <text evidence="1">The sequence shown here is derived from an EMBL/GenBank/DDBJ whole genome shotgun (WGS) entry which is preliminary data.</text>
</comment>
<keyword evidence="2" id="KW-1185">Reference proteome</keyword>
<accession>A0A7W6K479</accession>
<organism evidence="1 2">
    <name type="scientific">Allorhizobium borbori</name>
    <dbReference type="NCBI Taxonomy" id="485907"/>
    <lineage>
        <taxon>Bacteria</taxon>
        <taxon>Pseudomonadati</taxon>
        <taxon>Pseudomonadota</taxon>
        <taxon>Alphaproteobacteria</taxon>
        <taxon>Hyphomicrobiales</taxon>
        <taxon>Rhizobiaceae</taxon>
        <taxon>Rhizobium/Agrobacterium group</taxon>
        <taxon>Allorhizobium</taxon>
    </lineage>
</organism>
<evidence type="ECO:0000313" key="1">
    <source>
        <dbReference type="EMBL" id="MBB4104860.1"/>
    </source>
</evidence>
<dbReference type="AlphaFoldDB" id="A0A7W6K479"/>
<dbReference type="Proteomes" id="UP000584824">
    <property type="component" value="Unassembled WGS sequence"/>
</dbReference>
<dbReference type="RefSeq" id="WP_183793934.1">
    <property type="nucleotide sequence ID" value="NZ_JACIDU010000015.1"/>
</dbReference>
<dbReference type="Gene3D" id="1.10.3230.30">
    <property type="entry name" value="Phage gp6-like head-tail connector protein"/>
    <property type="match status" value="1"/>
</dbReference>
<dbReference type="InterPro" id="IPR006450">
    <property type="entry name" value="Phage_HK97_gp6-like"/>
</dbReference>
<dbReference type="InterPro" id="IPR011738">
    <property type="entry name" value="Phage_CHP"/>
</dbReference>
<dbReference type="CDD" id="cd08054">
    <property type="entry name" value="gp6"/>
    <property type="match status" value="1"/>
</dbReference>
<dbReference type="NCBIfam" id="TIGR01560">
    <property type="entry name" value="put_DNA_pack"/>
    <property type="match status" value="1"/>
</dbReference>